<organism evidence="2">
    <name type="scientific">Trepomonas sp. PC1</name>
    <dbReference type="NCBI Taxonomy" id="1076344"/>
    <lineage>
        <taxon>Eukaryota</taxon>
        <taxon>Metamonada</taxon>
        <taxon>Diplomonadida</taxon>
        <taxon>Hexamitidae</taxon>
        <taxon>Hexamitinae</taxon>
        <taxon>Trepomonas</taxon>
    </lineage>
</organism>
<evidence type="ECO:0000313" key="2">
    <source>
        <dbReference type="EMBL" id="JAP89740.1"/>
    </source>
</evidence>
<accession>A0A146JYE1</accession>
<sequence length="484" mass="56939">DLDQIQTESQWQIQEKTVKEVIKNYKELVYSTILSPDKHFLEEISSSPRRKQKQKIDVPLEDRLEAYNTYRPESPQQIQEVKPDMFLLKSQQLVIRSQMKKDPVRIQRLICSPKSKQIRIRQPLTQIPIATKRLIKTLQPEELTIDAGFEDITFQINKENIIALLSNQKVIFESMILLDERKIITRKSQHVQYLRFLKEKYQDSLKLEREAYIQPQQLIQPDQTLTVCINNVEDSLQPEETFKLDSEPSQHIQFDLDTKVKPQQLVQVKQTEKPKPKKNMQVISPQKPKEDELEKQKLLQAVQKQIGKEKLNKDAQKSIEMIKDAEDLDLMKMLLESSKLSLPAITVSFQHGFSLVKQVRKHLRFNEFVNQEKLDLEQTIKEPKLHAEVMLLQMRLNQKQAKMIEFSKKFKLRSLTRLYQKAVTLWVTVQNNPVKSNIQKQKEVLSKIELTKQSKNILKQRQNFKLEVFIEVYQLAAIIGSVVK</sequence>
<proteinExistence type="predicted"/>
<dbReference type="AlphaFoldDB" id="A0A146JYE1"/>
<gene>
    <name evidence="2" type="ORF">TPC1_30765</name>
</gene>
<evidence type="ECO:0000256" key="1">
    <source>
        <dbReference type="SAM" id="MobiDB-lite"/>
    </source>
</evidence>
<feature type="non-terminal residue" evidence="2">
    <location>
        <position position="1"/>
    </location>
</feature>
<dbReference type="EMBL" id="GDID01006866">
    <property type="protein sequence ID" value="JAP89740.1"/>
    <property type="molecule type" value="Transcribed_RNA"/>
</dbReference>
<name>A0A146JYE1_9EUKA</name>
<feature type="region of interest" description="Disordered" evidence="1">
    <location>
        <begin position="270"/>
        <end position="290"/>
    </location>
</feature>
<protein>
    <submittedName>
        <fullName evidence="2">Uncharacterized protein</fullName>
    </submittedName>
</protein>
<reference evidence="2" key="1">
    <citation type="submission" date="2015-07" db="EMBL/GenBank/DDBJ databases">
        <title>Adaptation to a free-living lifestyle via gene acquisitions in the diplomonad Trepomonas sp. PC1.</title>
        <authorList>
            <person name="Xu F."/>
            <person name="Jerlstrom-Hultqvist J."/>
            <person name="Kolisko M."/>
            <person name="Simpson A.G.B."/>
            <person name="Roger A.J."/>
            <person name="Svard S.G."/>
            <person name="Andersson J.O."/>
        </authorList>
    </citation>
    <scope>NUCLEOTIDE SEQUENCE</scope>
    <source>
        <strain evidence="2">PC1</strain>
    </source>
</reference>